<protein>
    <submittedName>
        <fullName evidence="1">Uncharacterized protein</fullName>
    </submittedName>
</protein>
<dbReference type="RefSeq" id="WP_013345560.1">
    <property type="nucleotide sequence ID" value="NC_014541.1"/>
</dbReference>
<proteinExistence type="predicted"/>
<sequence length="202" mass="22083">MNGPATPPEGALAGWVGLDPEALIEAIESSCTVLLHAALYSNFATNAIGEALERQLASGDLARLIVISSGVGPWLAAFEQMLRPQLSDEERAELVRQSDNWCADLQSRYLEKVMWVQSDQLPTQPVLICDDQLIVGHYAHCLVPAAEGIWLVLGGLAEGQVEEWLSGAEPDEQTSVWERACYRHVAECRSALNCARNGEVRE</sequence>
<accession>E1SUC1</accession>
<dbReference type="AlphaFoldDB" id="E1SUC1"/>
<gene>
    <name evidence="1" type="ordered locus">Fbal_2051</name>
</gene>
<dbReference type="EMBL" id="CP002209">
    <property type="protein sequence ID" value="ADN76254.1"/>
    <property type="molecule type" value="Genomic_DNA"/>
</dbReference>
<reference evidence="1 2" key="1">
    <citation type="journal article" date="2010" name="Stand. Genomic Sci.">
        <title>Complete genome sequence of Ferrimonas balearica type strain (PAT).</title>
        <authorList>
            <person name="Nolan M."/>
            <person name="Sikorski J."/>
            <person name="Davenport K."/>
            <person name="Lucas S."/>
            <person name="Glavina Del Rio T."/>
            <person name="Tice H."/>
            <person name="Cheng J."/>
            <person name="Goodwin L."/>
            <person name="Pitluck S."/>
            <person name="Liolios K."/>
            <person name="Ivanova N."/>
            <person name="Mavromatis K."/>
            <person name="Ovchinnikova G."/>
            <person name="Pati A."/>
            <person name="Chen A."/>
            <person name="Palaniappan K."/>
            <person name="Land M."/>
            <person name="Hauser L."/>
            <person name="Chang Y."/>
            <person name="Jeffries C."/>
            <person name="Tapia R."/>
            <person name="Brettin T."/>
            <person name="Detter J."/>
            <person name="Han C."/>
            <person name="Yasawong M."/>
            <person name="Rohde M."/>
            <person name="Tindall B."/>
            <person name="Goker M."/>
            <person name="Woyke T."/>
            <person name="Bristow J."/>
            <person name="Eisen J."/>
            <person name="Markowitz V."/>
            <person name="Hugenholtz P."/>
            <person name="Kyrpides N."/>
            <person name="Klenk H."/>
            <person name="Lapidus A."/>
        </authorList>
    </citation>
    <scope>NUCLEOTIDE SEQUENCE [LARGE SCALE GENOMIC DNA]</scope>
    <source>
        <strain evidence="2">DSM 9799 / CCM 4581 / KCTC 23876 / PAT</strain>
    </source>
</reference>
<dbReference type="HOGENOM" id="CLU_116287_0_0_6"/>
<name>E1SUC1_FERBD</name>
<evidence type="ECO:0000313" key="1">
    <source>
        <dbReference type="EMBL" id="ADN76254.1"/>
    </source>
</evidence>
<dbReference type="STRING" id="550540.Fbal_2051"/>
<keyword evidence="2" id="KW-1185">Reference proteome</keyword>
<dbReference type="OrthoDB" id="6265896at2"/>
<evidence type="ECO:0000313" key="2">
    <source>
        <dbReference type="Proteomes" id="UP000006683"/>
    </source>
</evidence>
<dbReference type="KEGG" id="fbl:Fbal_2051"/>
<dbReference type="Proteomes" id="UP000006683">
    <property type="component" value="Chromosome"/>
</dbReference>
<dbReference type="eggNOG" id="ENOG5033W9T">
    <property type="taxonomic scope" value="Bacteria"/>
</dbReference>
<organism evidence="1 2">
    <name type="scientific">Ferrimonas balearica (strain DSM 9799 / CCM 4581 / KCTC 23876 / PAT)</name>
    <dbReference type="NCBI Taxonomy" id="550540"/>
    <lineage>
        <taxon>Bacteria</taxon>
        <taxon>Pseudomonadati</taxon>
        <taxon>Pseudomonadota</taxon>
        <taxon>Gammaproteobacteria</taxon>
        <taxon>Alteromonadales</taxon>
        <taxon>Ferrimonadaceae</taxon>
        <taxon>Ferrimonas</taxon>
    </lineage>
</organism>
<dbReference type="GeneID" id="67182260"/>